<name>A0A075H119_9EURY</name>
<proteinExistence type="inferred from homology"/>
<evidence type="ECO:0000256" key="10">
    <source>
        <dbReference type="HAMAP-Rule" id="MF_00177"/>
    </source>
</evidence>
<dbReference type="GO" id="GO:0006430">
    <property type="term" value="P:lysyl-tRNA aminoacylation"/>
    <property type="evidence" value="ECO:0007669"/>
    <property type="project" value="UniProtKB-UniRule"/>
</dbReference>
<organism evidence="12">
    <name type="scientific">uncultured marine group II/III euryarchaeote KM3_41_F08</name>
    <dbReference type="NCBI Taxonomy" id="1456446"/>
    <lineage>
        <taxon>Archaea</taxon>
        <taxon>Methanobacteriati</taxon>
        <taxon>Methanobacteriota</taxon>
        <taxon>environmental samples</taxon>
    </lineage>
</organism>
<dbReference type="Gene3D" id="3.40.50.620">
    <property type="entry name" value="HUPs"/>
    <property type="match status" value="2"/>
</dbReference>
<evidence type="ECO:0000256" key="4">
    <source>
        <dbReference type="ARBA" id="ARBA00022598"/>
    </source>
</evidence>
<dbReference type="GO" id="GO:0000049">
    <property type="term" value="F:tRNA binding"/>
    <property type="evidence" value="ECO:0007669"/>
    <property type="project" value="InterPro"/>
</dbReference>
<feature type="coiled-coil region" evidence="11">
    <location>
        <begin position="319"/>
        <end position="346"/>
    </location>
</feature>
<evidence type="ECO:0000256" key="3">
    <source>
        <dbReference type="ARBA" id="ARBA00022490"/>
    </source>
</evidence>
<dbReference type="InterPro" id="IPR014729">
    <property type="entry name" value="Rossmann-like_a/b/a_fold"/>
</dbReference>
<evidence type="ECO:0000256" key="9">
    <source>
        <dbReference type="ARBA" id="ARBA00048573"/>
    </source>
</evidence>
<comment type="similarity">
    <text evidence="2 10">Belongs to the class-I aminoacyl-tRNA synthetase family.</text>
</comment>
<evidence type="ECO:0000256" key="5">
    <source>
        <dbReference type="ARBA" id="ARBA00022741"/>
    </source>
</evidence>
<evidence type="ECO:0000256" key="1">
    <source>
        <dbReference type="ARBA" id="ARBA00004496"/>
    </source>
</evidence>
<dbReference type="GO" id="GO:0004824">
    <property type="term" value="F:lysine-tRNA ligase activity"/>
    <property type="evidence" value="ECO:0007669"/>
    <property type="project" value="UniProtKB-UniRule"/>
</dbReference>
<keyword evidence="3 10" id="KW-0963">Cytoplasm</keyword>
<keyword evidence="6 10" id="KW-0067">ATP-binding</keyword>
<evidence type="ECO:0000313" key="12">
    <source>
        <dbReference type="EMBL" id="AIF09911.1"/>
    </source>
</evidence>
<dbReference type="PROSITE" id="PS00178">
    <property type="entry name" value="AA_TRNA_LIGASE_I"/>
    <property type="match status" value="1"/>
</dbReference>
<dbReference type="PANTHER" id="PTHR37940:SF1">
    <property type="entry name" value="LYSINE--TRNA LIGASE"/>
    <property type="match status" value="1"/>
</dbReference>
<accession>A0A075H119</accession>
<dbReference type="InterPro" id="IPR020751">
    <property type="entry name" value="aa-tRNA-synth_I_codon-bd_sub2"/>
</dbReference>
<keyword evidence="7 10" id="KW-0648">Protein biosynthesis</keyword>
<dbReference type="SUPFAM" id="SSF52374">
    <property type="entry name" value="Nucleotidylyl transferase"/>
    <property type="match status" value="1"/>
</dbReference>
<dbReference type="EC" id="6.1.1.6" evidence="10"/>
<dbReference type="GO" id="GO:0005737">
    <property type="term" value="C:cytoplasm"/>
    <property type="evidence" value="ECO:0007669"/>
    <property type="project" value="UniProtKB-SubCell"/>
</dbReference>
<keyword evidence="4 10" id="KW-0436">Ligase</keyword>
<dbReference type="GO" id="GO:0005524">
    <property type="term" value="F:ATP binding"/>
    <property type="evidence" value="ECO:0007669"/>
    <property type="project" value="UniProtKB-UniRule"/>
</dbReference>
<sequence>MHWANVMAERLSRRGEKHVIASGITPSGEFHIGHLREILTADMIARACRARGLDAEFIFIVDSADPLRKVYDFLDPEYERYIGHQLGSIPAPDENGKPGDGSTTYAAHFLDPFMEALKQIGVEPRIVDNLDSYRKGEFADSARIACENVAEVRDIIESKSGRELPEGWHPYNPLDSQGCLDGVTVTGYEWPHVHWTDSHGETGSADLRKGEGKLPWRLDWPARWHSLGITFEPFGKDHGASGGSYSTGRPLAQLFGSEPPEPLVYEWILLRGVGAMSASGGITVGPLVALELVPPEILRFLIARNKPNKHIEFDTGSALVELAEEYRNLLSNIQQMEAEIDSDTSKRASTALITKKASLLYSQVEECAEVNYESRKISFRHIAMLAQIRSEDADVWASLEGSGLIESAVEAGGELEDRLRRMRIWLASEHFPEPFRLRVQSEITDGASDFLVAEEHLDYLKMLEPRISGCEWEVKTINDAVCDTARSEDIGLELREAFKLLYWVFLDQDFGPRLAPLFHELGAEQVIAQVKKAIDHLTD</sequence>
<dbReference type="AlphaFoldDB" id="A0A075H119"/>
<dbReference type="InterPro" id="IPR002904">
    <property type="entry name" value="Lys-tRNA-ligase"/>
</dbReference>
<evidence type="ECO:0000256" key="8">
    <source>
        <dbReference type="ARBA" id="ARBA00023146"/>
    </source>
</evidence>
<dbReference type="HAMAP" id="MF_00177">
    <property type="entry name" value="Lys_tRNA_synth_class1"/>
    <property type="match status" value="1"/>
</dbReference>
<dbReference type="EMBL" id="KF900876">
    <property type="protein sequence ID" value="AIF09911.1"/>
    <property type="molecule type" value="Genomic_DNA"/>
</dbReference>
<comment type="catalytic activity">
    <reaction evidence="9 10">
        <text>tRNA(Lys) + L-lysine + ATP = L-lysyl-tRNA(Lys) + AMP + diphosphate</text>
        <dbReference type="Rhea" id="RHEA:20792"/>
        <dbReference type="Rhea" id="RHEA-COMP:9696"/>
        <dbReference type="Rhea" id="RHEA-COMP:9697"/>
        <dbReference type="ChEBI" id="CHEBI:30616"/>
        <dbReference type="ChEBI" id="CHEBI:32551"/>
        <dbReference type="ChEBI" id="CHEBI:33019"/>
        <dbReference type="ChEBI" id="CHEBI:78442"/>
        <dbReference type="ChEBI" id="CHEBI:78529"/>
        <dbReference type="ChEBI" id="CHEBI:456215"/>
        <dbReference type="EC" id="6.1.1.6"/>
    </reaction>
</comment>
<dbReference type="InterPro" id="IPR008925">
    <property type="entry name" value="aa_tRNA-synth_I_cd-bd_sf"/>
</dbReference>
<dbReference type="PANTHER" id="PTHR37940">
    <property type="entry name" value="LYSINE--TRNA LIGASE"/>
    <property type="match status" value="1"/>
</dbReference>
<dbReference type="SUPFAM" id="SSF48163">
    <property type="entry name" value="An anticodon-binding domain of class I aminoacyl-tRNA synthetases"/>
    <property type="match status" value="1"/>
</dbReference>
<keyword evidence="8 10" id="KW-0030">Aminoacyl-tRNA synthetase</keyword>
<reference evidence="12" key="1">
    <citation type="journal article" date="2014" name="Genome Biol. Evol.">
        <title>Pangenome evidence for extensive interdomain horizontal transfer affecting lineage core and shell genes in uncultured planktonic thaumarchaeota and euryarchaeota.</title>
        <authorList>
            <person name="Deschamps P."/>
            <person name="Zivanovic Y."/>
            <person name="Moreira D."/>
            <person name="Rodriguez-Valera F."/>
            <person name="Lopez-Garcia P."/>
        </authorList>
    </citation>
    <scope>NUCLEOTIDE SEQUENCE</scope>
</reference>
<keyword evidence="5 10" id="KW-0547">Nucleotide-binding</keyword>
<evidence type="ECO:0000256" key="2">
    <source>
        <dbReference type="ARBA" id="ARBA00005594"/>
    </source>
</evidence>
<evidence type="ECO:0000256" key="6">
    <source>
        <dbReference type="ARBA" id="ARBA00022840"/>
    </source>
</evidence>
<protein>
    <recommendedName>
        <fullName evidence="10">Lysine--tRNA ligase</fullName>
        <ecNumber evidence="10">6.1.1.6</ecNumber>
    </recommendedName>
    <alternativeName>
        <fullName evidence="10">Lysyl-tRNA synthetase</fullName>
        <shortName evidence="10">LysRS</shortName>
    </alternativeName>
</protein>
<comment type="subcellular location">
    <subcellularLocation>
        <location evidence="1 10">Cytoplasm</location>
    </subcellularLocation>
</comment>
<comment type="caution">
    <text evidence="10">Lacks conserved residue(s) required for the propagation of feature annotation.</text>
</comment>
<dbReference type="InterPro" id="IPR001412">
    <property type="entry name" value="aa-tRNA-synth_I_CS"/>
</dbReference>
<keyword evidence="11" id="KW-0175">Coiled coil</keyword>
<gene>
    <name evidence="12" type="primary">lysK</name>
    <name evidence="10" type="synonym">lysS</name>
</gene>
<dbReference type="Gene3D" id="1.10.10.350">
    <property type="match status" value="1"/>
</dbReference>
<evidence type="ECO:0000256" key="7">
    <source>
        <dbReference type="ARBA" id="ARBA00022917"/>
    </source>
</evidence>
<dbReference type="Pfam" id="PF01921">
    <property type="entry name" value="tRNA-synt_1f"/>
    <property type="match status" value="1"/>
</dbReference>
<evidence type="ECO:0000256" key="11">
    <source>
        <dbReference type="SAM" id="Coils"/>
    </source>
</evidence>
<dbReference type="NCBIfam" id="TIGR00467">
    <property type="entry name" value="lysS_arch"/>
    <property type="match status" value="1"/>
</dbReference>
<dbReference type="Gene3D" id="1.10.10.770">
    <property type="match status" value="1"/>
</dbReference>